<feature type="non-terminal residue" evidence="2">
    <location>
        <position position="1"/>
    </location>
</feature>
<sequence>IVRVLRLQQSHLASAAAAVLGKEQRNRPGQRRQESSWPPTEPGRHGGDKAEDLSEGHKVPVRRSGRV</sequence>
<accession>A0A315UV29</accession>
<dbReference type="EMBL" id="NHOQ01002691">
    <property type="protein sequence ID" value="PWA15465.1"/>
    <property type="molecule type" value="Genomic_DNA"/>
</dbReference>
<evidence type="ECO:0000313" key="3">
    <source>
        <dbReference type="Proteomes" id="UP000250572"/>
    </source>
</evidence>
<feature type="region of interest" description="Disordered" evidence="1">
    <location>
        <begin position="18"/>
        <end position="67"/>
    </location>
</feature>
<evidence type="ECO:0000313" key="2">
    <source>
        <dbReference type="EMBL" id="PWA15465.1"/>
    </source>
</evidence>
<name>A0A315UV29_GAMAF</name>
<feature type="compositionally biased region" description="Basic and acidic residues" evidence="1">
    <location>
        <begin position="42"/>
        <end position="58"/>
    </location>
</feature>
<dbReference type="AlphaFoldDB" id="A0A315UV29"/>
<organism evidence="2 3">
    <name type="scientific">Gambusia affinis</name>
    <name type="common">Western mosquitofish</name>
    <name type="synonym">Heterandria affinis</name>
    <dbReference type="NCBI Taxonomy" id="33528"/>
    <lineage>
        <taxon>Eukaryota</taxon>
        <taxon>Metazoa</taxon>
        <taxon>Chordata</taxon>
        <taxon>Craniata</taxon>
        <taxon>Vertebrata</taxon>
        <taxon>Euteleostomi</taxon>
        <taxon>Actinopterygii</taxon>
        <taxon>Neopterygii</taxon>
        <taxon>Teleostei</taxon>
        <taxon>Neoteleostei</taxon>
        <taxon>Acanthomorphata</taxon>
        <taxon>Ovalentaria</taxon>
        <taxon>Atherinomorphae</taxon>
        <taxon>Cyprinodontiformes</taxon>
        <taxon>Poeciliidae</taxon>
        <taxon>Poeciliinae</taxon>
        <taxon>Gambusia</taxon>
    </lineage>
</organism>
<feature type="non-terminal residue" evidence="2">
    <location>
        <position position="67"/>
    </location>
</feature>
<comment type="caution">
    <text evidence="2">The sequence shown here is derived from an EMBL/GenBank/DDBJ whole genome shotgun (WGS) entry which is preliminary data.</text>
</comment>
<feature type="compositionally biased region" description="Basic and acidic residues" evidence="1">
    <location>
        <begin position="22"/>
        <end position="34"/>
    </location>
</feature>
<reference evidence="2 3" key="1">
    <citation type="journal article" date="2018" name="G3 (Bethesda)">
        <title>A High-Quality Reference Genome for the Invasive Mosquitofish Gambusia affinis Using a Chicago Library.</title>
        <authorList>
            <person name="Hoffberg S.L."/>
            <person name="Troendle N.J."/>
            <person name="Glenn T.C."/>
            <person name="Mahmud O."/>
            <person name="Louha S."/>
            <person name="Chalopin D."/>
            <person name="Bennetzen J.L."/>
            <person name="Mauricio R."/>
        </authorList>
    </citation>
    <scope>NUCLEOTIDE SEQUENCE [LARGE SCALE GENOMIC DNA]</scope>
    <source>
        <strain evidence="2">NE01/NJP1002.9</strain>
        <tissue evidence="2">Muscle</tissue>
    </source>
</reference>
<dbReference type="Proteomes" id="UP000250572">
    <property type="component" value="Unassembled WGS sequence"/>
</dbReference>
<gene>
    <name evidence="2" type="ORF">CCH79_00020983</name>
</gene>
<keyword evidence="3" id="KW-1185">Reference proteome</keyword>
<evidence type="ECO:0000256" key="1">
    <source>
        <dbReference type="SAM" id="MobiDB-lite"/>
    </source>
</evidence>
<protein>
    <submittedName>
        <fullName evidence="2">Uncharacterized protein</fullName>
    </submittedName>
</protein>
<proteinExistence type="predicted"/>